<protein>
    <submittedName>
        <fullName evidence="2">Uncharacterized protein</fullName>
    </submittedName>
</protein>
<proteinExistence type="predicted"/>
<dbReference type="EMBL" id="SEOQ01000037">
    <property type="protein sequence ID" value="TFY71789.1"/>
    <property type="molecule type" value="Genomic_DNA"/>
</dbReference>
<feature type="region of interest" description="Disordered" evidence="1">
    <location>
        <begin position="107"/>
        <end position="153"/>
    </location>
</feature>
<organism evidence="2 3">
    <name type="scientific">Dentipellis fragilis</name>
    <dbReference type="NCBI Taxonomy" id="205917"/>
    <lineage>
        <taxon>Eukaryota</taxon>
        <taxon>Fungi</taxon>
        <taxon>Dikarya</taxon>
        <taxon>Basidiomycota</taxon>
        <taxon>Agaricomycotina</taxon>
        <taxon>Agaricomycetes</taxon>
        <taxon>Russulales</taxon>
        <taxon>Hericiaceae</taxon>
        <taxon>Dentipellis</taxon>
    </lineage>
</organism>
<reference evidence="2 3" key="1">
    <citation type="submission" date="2019-02" db="EMBL/GenBank/DDBJ databases">
        <title>Genome sequencing of the rare red list fungi Dentipellis fragilis.</title>
        <authorList>
            <person name="Buettner E."/>
            <person name="Kellner H."/>
        </authorList>
    </citation>
    <scope>NUCLEOTIDE SEQUENCE [LARGE SCALE GENOMIC DNA]</scope>
    <source>
        <strain evidence="2 3">DSM 105465</strain>
    </source>
</reference>
<gene>
    <name evidence="2" type="ORF">EVG20_g1217</name>
</gene>
<feature type="region of interest" description="Disordered" evidence="1">
    <location>
        <begin position="168"/>
        <end position="245"/>
    </location>
</feature>
<dbReference type="OrthoDB" id="10656701at2759"/>
<accession>A0A4Y9ZEE8</accession>
<evidence type="ECO:0000313" key="2">
    <source>
        <dbReference type="EMBL" id="TFY71789.1"/>
    </source>
</evidence>
<keyword evidence="3" id="KW-1185">Reference proteome</keyword>
<sequence>MPSPSKPVFQRLRSSLGSATDARPLSSNPTQPSEEPNISPAPPQATERTSQAQLQQPTPRPPTQAIESKIGPTSATAAPPTRVPLAVSLVTRVRASVDEPWQVTKRVPVDPSIGSDKNFWTNPSPSNNAQASNAKKAALLSRARGSGATAPAAKETVAKYAAAVPKAAESAKRNAVVQKVHGAKRQTKSKSAAVEQTSTVEEQTPARSEHASRPEAPRARVQELEGDSLWDIDPSAPRREEKPRVRVGMLTNVRVERKSA</sequence>
<evidence type="ECO:0000256" key="1">
    <source>
        <dbReference type="SAM" id="MobiDB-lite"/>
    </source>
</evidence>
<name>A0A4Y9ZEE8_9AGAM</name>
<feature type="compositionally biased region" description="Low complexity" evidence="1">
    <location>
        <begin position="122"/>
        <end position="153"/>
    </location>
</feature>
<evidence type="ECO:0000313" key="3">
    <source>
        <dbReference type="Proteomes" id="UP000298327"/>
    </source>
</evidence>
<comment type="caution">
    <text evidence="2">The sequence shown here is derived from an EMBL/GenBank/DDBJ whole genome shotgun (WGS) entry which is preliminary data.</text>
</comment>
<dbReference type="Proteomes" id="UP000298327">
    <property type="component" value="Unassembled WGS sequence"/>
</dbReference>
<dbReference type="AlphaFoldDB" id="A0A4Y9ZEE8"/>
<feature type="compositionally biased region" description="Basic and acidic residues" evidence="1">
    <location>
        <begin position="207"/>
        <end position="223"/>
    </location>
</feature>
<feature type="region of interest" description="Disordered" evidence="1">
    <location>
        <begin position="1"/>
        <end position="82"/>
    </location>
</feature>
<feature type="compositionally biased region" description="Polar residues" evidence="1">
    <location>
        <begin position="25"/>
        <end position="36"/>
    </location>
</feature>
<feature type="compositionally biased region" description="Polar residues" evidence="1">
    <location>
        <begin position="194"/>
        <end position="206"/>
    </location>
</feature>